<reference evidence="1" key="1">
    <citation type="submission" date="2021-05" db="EMBL/GenBank/DDBJ databases">
        <authorList>
            <person name="Alioto T."/>
            <person name="Alioto T."/>
            <person name="Gomez Garrido J."/>
        </authorList>
    </citation>
    <scope>NUCLEOTIDE SEQUENCE</scope>
</reference>
<name>A0A8D9C2I8_9HEMI</name>
<evidence type="ECO:0000313" key="1">
    <source>
        <dbReference type="EMBL" id="CAG6792351.1"/>
    </source>
</evidence>
<dbReference type="EMBL" id="HBUF01681100">
    <property type="protein sequence ID" value="CAG6792349.1"/>
    <property type="molecule type" value="Transcribed_RNA"/>
</dbReference>
<dbReference type="EMBL" id="HBUF01681101">
    <property type="protein sequence ID" value="CAG6792351.1"/>
    <property type="molecule type" value="Transcribed_RNA"/>
</dbReference>
<proteinExistence type="predicted"/>
<accession>A0A8D9C2I8</accession>
<protein>
    <submittedName>
        <fullName evidence="1">Uncharacterized protein</fullName>
    </submittedName>
</protein>
<organism evidence="1">
    <name type="scientific">Cacopsylla melanoneura</name>
    <dbReference type="NCBI Taxonomy" id="428564"/>
    <lineage>
        <taxon>Eukaryota</taxon>
        <taxon>Metazoa</taxon>
        <taxon>Ecdysozoa</taxon>
        <taxon>Arthropoda</taxon>
        <taxon>Hexapoda</taxon>
        <taxon>Insecta</taxon>
        <taxon>Pterygota</taxon>
        <taxon>Neoptera</taxon>
        <taxon>Paraneoptera</taxon>
        <taxon>Hemiptera</taxon>
        <taxon>Sternorrhyncha</taxon>
        <taxon>Psylloidea</taxon>
        <taxon>Psyllidae</taxon>
        <taxon>Psyllinae</taxon>
        <taxon>Cacopsylla</taxon>
    </lineage>
</organism>
<sequence length="136" mass="15209">MFGGGGGGCRGGGFPHDHYGGVFYTLRDHRRLIRACIDLLRLVYARVAVYGLHGGRYAAVNGLSHSKRHLRAVHHLMWVPVHHLMRVTVHHLMRVTVHHLMRVPVHHLRDAPIHEDGPGGGYFDPTVDGLRGLLTQ</sequence>
<dbReference type="AlphaFoldDB" id="A0A8D9C2I8"/>